<evidence type="ECO:0000256" key="5">
    <source>
        <dbReference type="ARBA" id="ARBA00022448"/>
    </source>
</evidence>
<evidence type="ECO:0000313" key="12">
    <source>
        <dbReference type="EMBL" id="RLJ35214.1"/>
    </source>
</evidence>
<evidence type="ECO:0000313" key="11">
    <source>
        <dbReference type="EMBL" id="PKW29285.1"/>
    </source>
</evidence>
<comment type="subcellular location">
    <subcellularLocation>
        <location evidence="2">Cell membrane</location>
        <topology evidence="2">Multi-pass membrane protein</topology>
    </subcellularLocation>
</comment>
<reference evidence="11 13" key="1">
    <citation type="submission" date="2017-12" db="EMBL/GenBank/DDBJ databases">
        <title>Genomic Encyclopedia of Type Strains, Phase III (KMG-III): the genomes of soil and plant-associated and newly described type strains.</title>
        <authorList>
            <person name="Whitman W."/>
        </authorList>
    </citation>
    <scope>NUCLEOTIDE SEQUENCE [LARGE SCALE GENOMIC DNA]</scope>
    <source>
        <strain evidence="11 13">IP-10</strain>
    </source>
</reference>
<evidence type="ECO:0000256" key="2">
    <source>
        <dbReference type="ARBA" id="ARBA00004651"/>
    </source>
</evidence>
<comment type="caution">
    <text evidence="12">The sequence shown here is derived from an EMBL/GenBank/DDBJ whole genome shotgun (WGS) entry which is preliminary data.</text>
</comment>
<keyword evidence="13" id="KW-1185">Reference proteome</keyword>
<gene>
    <name evidence="11" type="ORF">B0G92_0916</name>
    <name evidence="12" type="ORF">CLV50_0589</name>
</gene>
<proteinExistence type="inferred from homology"/>
<feature type="transmembrane region" description="Helical" evidence="10">
    <location>
        <begin position="103"/>
        <end position="120"/>
    </location>
</feature>
<dbReference type="PANTHER" id="PTHR36122:SF2">
    <property type="entry name" value="NICOTINAMIDE RIBOSIDE TRANSPORTER PNUC"/>
    <property type="match status" value="1"/>
</dbReference>
<dbReference type="GO" id="GO:0005886">
    <property type="term" value="C:plasma membrane"/>
    <property type="evidence" value="ECO:0007669"/>
    <property type="project" value="UniProtKB-SubCell"/>
</dbReference>
<keyword evidence="8 10" id="KW-1133">Transmembrane helix</keyword>
<evidence type="ECO:0000313" key="13">
    <source>
        <dbReference type="Proteomes" id="UP000233767"/>
    </source>
</evidence>
<name>A0A497V8K6_9FLAO</name>
<dbReference type="RefSeq" id="WP_101471238.1">
    <property type="nucleotide sequence ID" value="NZ_PJND01000007.1"/>
</dbReference>
<dbReference type="GO" id="GO:0034257">
    <property type="term" value="F:nicotinamide riboside transmembrane transporter activity"/>
    <property type="evidence" value="ECO:0007669"/>
    <property type="project" value="InterPro"/>
</dbReference>
<feature type="transmembrane region" description="Helical" evidence="10">
    <location>
        <begin position="178"/>
        <end position="196"/>
    </location>
</feature>
<sequence>MIDFFLNAYKNTPVIDIILEAIVFITGILSVYFAKKENIWVYPTGIIATVITVYLLYKAGYFADMTLNIYFSVMSIYGWINWSRKKEDDYVVKISRTNTKQKIIGMLLFFLTIVVTYLVYHLFGKEIKPENYIDIFTSGLFFTGMWYMAMKKIENWTLWIIADFIAVPLYAYRGLGMLSLQYVIFTILAILAYIEWRKILNSSPQIKSE</sequence>
<keyword evidence="5" id="KW-0813">Transport</keyword>
<keyword evidence="9 10" id="KW-0472">Membrane</keyword>
<feature type="transmembrane region" description="Helical" evidence="10">
    <location>
        <begin position="12"/>
        <end position="32"/>
    </location>
</feature>
<dbReference type="InterPro" id="IPR006419">
    <property type="entry name" value="NMN_transpt_PnuC"/>
</dbReference>
<evidence type="ECO:0000313" key="14">
    <source>
        <dbReference type="Proteomes" id="UP000275027"/>
    </source>
</evidence>
<evidence type="ECO:0000256" key="6">
    <source>
        <dbReference type="ARBA" id="ARBA00022475"/>
    </source>
</evidence>
<dbReference type="Pfam" id="PF04973">
    <property type="entry name" value="NMN_transporter"/>
    <property type="match status" value="1"/>
</dbReference>
<evidence type="ECO:0000256" key="7">
    <source>
        <dbReference type="ARBA" id="ARBA00022692"/>
    </source>
</evidence>
<comment type="similarity">
    <text evidence="3">Belongs to the nicotinamide ribonucleoside (NR) uptake permease (TC 4.B.1) family.</text>
</comment>
<comment type="function">
    <text evidence="1">Required for nicotinamide riboside transport across the inner membrane.</text>
</comment>
<evidence type="ECO:0000256" key="1">
    <source>
        <dbReference type="ARBA" id="ARBA00002672"/>
    </source>
</evidence>
<dbReference type="Proteomes" id="UP000275027">
    <property type="component" value="Unassembled WGS sequence"/>
</dbReference>
<dbReference type="AlphaFoldDB" id="A0A497V8K6"/>
<dbReference type="NCBIfam" id="TIGR01528">
    <property type="entry name" value="NMN_trans_PnuC"/>
    <property type="match status" value="1"/>
</dbReference>
<dbReference type="EMBL" id="PJND01000007">
    <property type="protein sequence ID" value="PKW29285.1"/>
    <property type="molecule type" value="Genomic_DNA"/>
</dbReference>
<keyword evidence="6" id="KW-1003">Cell membrane</keyword>
<dbReference type="EMBL" id="RCCB01000010">
    <property type="protein sequence ID" value="RLJ35214.1"/>
    <property type="molecule type" value="Genomic_DNA"/>
</dbReference>
<feature type="transmembrane region" description="Helical" evidence="10">
    <location>
        <begin position="63"/>
        <end position="82"/>
    </location>
</feature>
<dbReference type="PANTHER" id="PTHR36122">
    <property type="entry name" value="NICOTINAMIDE RIBOSIDE TRANSPORTER PNUC"/>
    <property type="match status" value="1"/>
</dbReference>
<evidence type="ECO:0000256" key="4">
    <source>
        <dbReference type="ARBA" id="ARBA00017522"/>
    </source>
</evidence>
<reference evidence="12 14" key="2">
    <citation type="submission" date="2018-10" db="EMBL/GenBank/DDBJ databases">
        <title>Genomic Encyclopedia of Archaeal and Bacterial Type Strains, Phase II (KMG-II): from individual species to whole genera.</title>
        <authorList>
            <person name="Goeker M."/>
        </authorList>
    </citation>
    <scope>NUCLEOTIDE SEQUENCE [LARGE SCALE GENOMIC DNA]</scope>
    <source>
        <strain evidence="12 14">DSM 21886</strain>
    </source>
</reference>
<feature type="transmembrane region" description="Helical" evidence="10">
    <location>
        <begin position="132"/>
        <end position="149"/>
    </location>
</feature>
<evidence type="ECO:0000256" key="3">
    <source>
        <dbReference type="ARBA" id="ARBA00006669"/>
    </source>
</evidence>
<dbReference type="Proteomes" id="UP000233767">
    <property type="component" value="Unassembled WGS sequence"/>
</dbReference>
<keyword evidence="7 10" id="KW-0812">Transmembrane</keyword>
<protein>
    <recommendedName>
        <fullName evidence="4">Nicotinamide riboside transporter PnuC</fullName>
    </recommendedName>
</protein>
<evidence type="ECO:0000256" key="10">
    <source>
        <dbReference type="SAM" id="Phobius"/>
    </source>
</evidence>
<feature type="transmembrane region" description="Helical" evidence="10">
    <location>
        <begin position="39"/>
        <end position="57"/>
    </location>
</feature>
<accession>A0A497V8K6</accession>
<evidence type="ECO:0000256" key="9">
    <source>
        <dbReference type="ARBA" id="ARBA00023136"/>
    </source>
</evidence>
<organism evidence="12 14">
    <name type="scientific">Flavobacterium lindanitolerans</name>
    <dbReference type="NCBI Taxonomy" id="428988"/>
    <lineage>
        <taxon>Bacteria</taxon>
        <taxon>Pseudomonadati</taxon>
        <taxon>Bacteroidota</taxon>
        <taxon>Flavobacteriia</taxon>
        <taxon>Flavobacteriales</taxon>
        <taxon>Flavobacteriaceae</taxon>
        <taxon>Flavobacterium</taxon>
    </lineage>
</organism>
<evidence type="ECO:0000256" key="8">
    <source>
        <dbReference type="ARBA" id="ARBA00022989"/>
    </source>
</evidence>